<dbReference type="AlphaFoldDB" id="A0A9E2S8F4"/>
<accession>A0A9E2S8F4</accession>
<reference evidence="1" key="1">
    <citation type="submission" date="2021-06" db="EMBL/GenBank/DDBJ databases">
        <authorList>
            <person name="Huq M.A."/>
        </authorList>
    </citation>
    <scope>NUCLEOTIDE SEQUENCE</scope>
    <source>
        <strain evidence="1">MAH-26</strain>
    </source>
</reference>
<dbReference type="RefSeq" id="WP_217792127.1">
    <property type="nucleotide sequence ID" value="NZ_JAHSPG010000012.1"/>
</dbReference>
<name>A0A9E2S8F4_9BACT</name>
<proteinExistence type="predicted"/>
<comment type="caution">
    <text evidence="1">The sequence shown here is derived from an EMBL/GenBank/DDBJ whole genome shotgun (WGS) entry which is preliminary data.</text>
</comment>
<organism evidence="1 2">
    <name type="scientific">Pinibacter aurantiacus</name>
    <dbReference type="NCBI Taxonomy" id="2851599"/>
    <lineage>
        <taxon>Bacteria</taxon>
        <taxon>Pseudomonadati</taxon>
        <taxon>Bacteroidota</taxon>
        <taxon>Chitinophagia</taxon>
        <taxon>Chitinophagales</taxon>
        <taxon>Chitinophagaceae</taxon>
        <taxon>Pinibacter</taxon>
    </lineage>
</organism>
<evidence type="ECO:0000313" key="2">
    <source>
        <dbReference type="Proteomes" id="UP000812270"/>
    </source>
</evidence>
<sequence length="68" mass="7729">MKRINSMVNVLLSFSLFPFSLTNSTDDFRKKLSKYQNTNQQTDEVNISNDWQSVGIDISQAVEKGKNG</sequence>
<evidence type="ECO:0000313" key="1">
    <source>
        <dbReference type="EMBL" id="MBV4358448.1"/>
    </source>
</evidence>
<keyword evidence="2" id="KW-1185">Reference proteome</keyword>
<dbReference type="Proteomes" id="UP000812270">
    <property type="component" value="Unassembled WGS sequence"/>
</dbReference>
<gene>
    <name evidence="1" type="ORF">KTO63_14890</name>
</gene>
<protein>
    <submittedName>
        <fullName evidence="1">Uncharacterized protein</fullName>
    </submittedName>
</protein>
<dbReference type="EMBL" id="JAHSPG010000012">
    <property type="protein sequence ID" value="MBV4358448.1"/>
    <property type="molecule type" value="Genomic_DNA"/>
</dbReference>